<evidence type="ECO:0000256" key="7">
    <source>
        <dbReference type="ARBA" id="ARBA00022695"/>
    </source>
</evidence>
<dbReference type="Proteomes" id="UP000270480">
    <property type="component" value="Segment"/>
</dbReference>
<dbReference type="GO" id="GO:0042025">
    <property type="term" value="C:host cell nucleus"/>
    <property type="evidence" value="ECO:0007669"/>
    <property type="project" value="UniProtKB-SubCell"/>
</dbReference>
<dbReference type="Gene3D" id="3.40.1310.20">
    <property type="match status" value="1"/>
</dbReference>
<evidence type="ECO:0000313" key="22">
    <source>
        <dbReference type="EMBL" id="AXH74304.1"/>
    </source>
</evidence>
<evidence type="ECO:0000256" key="19">
    <source>
        <dbReference type="ARBA" id="ARBA00049360"/>
    </source>
</evidence>
<keyword evidence="7" id="KW-0548">Nucleotidyltransferase</keyword>
<dbReference type="Gene3D" id="3.40.50.300">
    <property type="entry name" value="P-loop containing nucleotide triphosphate hydrolases"/>
    <property type="match status" value="1"/>
</dbReference>
<dbReference type="GO" id="GO:0000166">
    <property type="term" value="F:nucleotide binding"/>
    <property type="evidence" value="ECO:0007669"/>
    <property type="project" value="UniProtKB-KW"/>
</dbReference>
<feature type="region of interest" description="Disordered" evidence="20">
    <location>
        <begin position="85"/>
        <end position="108"/>
    </location>
</feature>
<keyword evidence="14" id="KW-0190">Covalent protein-DNA linkage</keyword>
<evidence type="ECO:0000256" key="2">
    <source>
        <dbReference type="ARBA" id="ARBA00004147"/>
    </source>
</evidence>
<evidence type="ECO:0000256" key="20">
    <source>
        <dbReference type="SAM" id="MobiDB-lite"/>
    </source>
</evidence>
<keyword evidence="23" id="KW-1185">Reference proteome</keyword>
<keyword evidence="10" id="KW-0479">Metal-binding</keyword>
<evidence type="ECO:0000256" key="15">
    <source>
        <dbReference type="ARBA" id="ARBA00023125"/>
    </source>
</evidence>
<evidence type="ECO:0000256" key="14">
    <source>
        <dbReference type="ARBA" id="ARBA00023124"/>
    </source>
</evidence>
<comment type="cofactor">
    <cofactor evidence="1">
        <name>Mn(2+)</name>
        <dbReference type="ChEBI" id="CHEBI:29035"/>
    </cofactor>
</comment>
<evidence type="ECO:0000256" key="6">
    <source>
        <dbReference type="ARBA" id="ARBA00022679"/>
    </source>
</evidence>
<keyword evidence="11" id="KW-0547">Nucleotide-binding</keyword>
<dbReference type="GO" id="GO:0004519">
    <property type="term" value="F:endonuclease activity"/>
    <property type="evidence" value="ECO:0007669"/>
    <property type="project" value="UniProtKB-KW"/>
</dbReference>
<evidence type="ECO:0000256" key="5">
    <source>
        <dbReference type="ARBA" id="ARBA00022562"/>
    </source>
</evidence>
<keyword evidence="13" id="KW-0378">Hydrolase</keyword>
<dbReference type="GO" id="GO:0016779">
    <property type="term" value="F:nucleotidyltransferase activity"/>
    <property type="evidence" value="ECO:0007669"/>
    <property type="project" value="UniProtKB-KW"/>
</dbReference>
<keyword evidence="8" id="KW-0235">DNA replication</keyword>
<name>A0A345MSF4_9VIRU</name>
<evidence type="ECO:0000256" key="18">
    <source>
        <dbReference type="ARBA" id="ARBA00032243"/>
    </source>
</evidence>
<keyword evidence="5" id="KW-1048">Host nucleus</keyword>
<evidence type="ECO:0000256" key="13">
    <source>
        <dbReference type="ARBA" id="ARBA00022801"/>
    </source>
</evidence>
<evidence type="ECO:0000256" key="9">
    <source>
        <dbReference type="ARBA" id="ARBA00022722"/>
    </source>
</evidence>
<dbReference type="GO" id="GO:0003677">
    <property type="term" value="F:DNA binding"/>
    <property type="evidence" value="ECO:0007669"/>
    <property type="project" value="UniProtKB-KW"/>
</dbReference>
<keyword evidence="16" id="KW-0511">Multifunctional enzyme</keyword>
<dbReference type="GO" id="GO:0046872">
    <property type="term" value="F:metal ion binding"/>
    <property type="evidence" value="ECO:0007669"/>
    <property type="project" value="UniProtKB-KW"/>
</dbReference>
<evidence type="ECO:0000256" key="17">
    <source>
        <dbReference type="ARBA" id="ARBA00030754"/>
    </source>
</evidence>
<evidence type="ECO:0000256" key="10">
    <source>
        <dbReference type="ARBA" id="ARBA00022723"/>
    </source>
</evidence>
<dbReference type="Pfam" id="PF00910">
    <property type="entry name" value="RNA_helicase"/>
    <property type="match status" value="1"/>
</dbReference>
<evidence type="ECO:0000256" key="12">
    <source>
        <dbReference type="ARBA" id="ARBA00022759"/>
    </source>
</evidence>
<evidence type="ECO:0000313" key="23">
    <source>
        <dbReference type="Proteomes" id="UP000270480"/>
    </source>
</evidence>
<dbReference type="SUPFAM" id="SSF52540">
    <property type="entry name" value="P-loop containing nucleoside triphosphate hydrolases"/>
    <property type="match status" value="1"/>
</dbReference>
<comment type="similarity">
    <text evidence="3">Belongs to the nanoviruses/circoviruses replication-associated protein family.</text>
</comment>
<proteinExistence type="inferred from homology"/>
<keyword evidence="15" id="KW-0238">DNA-binding</keyword>
<evidence type="ECO:0000256" key="3">
    <source>
        <dbReference type="ARBA" id="ARBA00008545"/>
    </source>
</evidence>
<dbReference type="InterPro" id="IPR049912">
    <property type="entry name" value="CRESS_DNA_REP"/>
</dbReference>
<comment type="subcellular location">
    <subcellularLocation>
        <location evidence="2">Host nucleus</location>
    </subcellularLocation>
</comment>
<keyword evidence="12" id="KW-0255">Endonuclease</keyword>
<evidence type="ECO:0000256" key="16">
    <source>
        <dbReference type="ARBA" id="ARBA00023268"/>
    </source>
</evidence>
<dbReference type="PROSITE" id="PS52020">
    <property type="entry name" value="CRESS_DNA_REP"/>
    <property type="match status" value="1"/>
</dbReference>
<dbReference type="GO" id="GO:0016787">
    <property type="term" value="F:hydrolase activity"/>
    <property type="evidence" value="ECO:0007669"/>
    <property type="project" value="UniProtKB-KW"/>
</dbReference>
<protein>
    <recommendedName>
        <fullName evidence="4">Replication-associated protein</fullName>
    </recommendedName>
    <alternativeName>
        <fullName evidence="17">ATP-dependent helicase Rep</fullName>
    </alternativeName>
    <alternativeName>
        <fullName evidence="18">RepP</fullName>
    </alternativeName>
</protein>
<dbReference type="EMBL" id="MH616917">
    <property type="protein sequence ID" value="AXH74304.1"/>
    <property type="molecule type" value="Genomic_DNA"/>
</dbReference>
<evidence type="ECO:0000256" key="4">
    <source>
        <dbReference type="ARBA" id="ARBA00014531"/>
    </source>
</evidence>
<dbReference type="GO" id="GO:0003723">
    <property type="term" value="F:RNA binding"/>
    <property type="evidence" value="ECO:0007669"/>
    <property type="project" value="InterPro"/>
</dbReference>
<evidence type="ECO:0000256" key="8">
    <source>
        <dbReference type="ARBA" id="ARBA00022705"/>
    </source>
</evidence>
<keyword evidence="6" id="KW-0808">Transferase</keyword>
<dbReference type="GO" id="GO:0003724">
    <property type="term" value="F:RNA helicase activity"/>
    <property type="evidence" value="ECO:0007669"/>
    <property type="project" value="InterPro"/>
</dbReference>
<comment type="catalytic activity">
    <reaction evidence="19">
        <text>ATP + H2O = ADP + phosphate + H(+)</text>
        <dbReference type="Rhea" id="RHEA:13065"/>
        <dbReference type="ChEBI" id="CHEBI:15377"/>
        <dbReference type="ChEBI" id="CHEBI:15378"/>
        <dbReference type="ChEBI" id="CHEBI:30616"/>
        <dbReference type="ChEBI" id="CHEBI:43474"/>
        <dbReference type="ChEBI" id="CHEBI:456216"/>
    </reaction>
</comment>
<organism evidence="22 23">
    <name type="scientific">Cressdnaviricota sp</name>
    <dbReference type="NCBI Taxonomy" id="2748378"/>
    <lineage>
        <taxon>Viruses</taxon>
        <taxon>Monodnaviria</taxon>
        <taxon>Shotokuvirae</taxon>
        <taxon>Cressdnaviricota</taxon>
    </lineage>
</organism>
<evidence type="ECO:0000256" key="11">
    <source>
        <dbReference type="ARBA" id="ARBA00022741"/>
    </source>
</evidence>
<dbReference type="Pfam" id="PF02407">
    <property type="entry name" value="Viral_Rep"/>
    <property type="match status" value="1"/>
</dbReference>
<keyword evidence="9" id="KW-0540">Nuclease</keyword>
<reference evidence="22 23" key="1">
    <citation type="submission" date="2018-07" db="EMBL/GenBank/DDBJ databases">
        <title>Uncovering a Universe of Circular DNA Viruses in Animal Metagenomes.</title>
        <authorList>
            <person name="Tisza M."/>
            <person name="Buck C."/>
            <person name="Pastrana D."/>
            <person name="Welch N."/>
            <person name="Peretti A."/>
        </authorList>
    </citation>
    <scope>NUCLEOTIDE SEQUENCE [LARGE SCALE GENOMIC DNA]</scope>
    <source>
        <strain evidence="22">Ctbb930</strain>
    </source>
</reference>
<dbReference type="GO" id="GO:0006260">
    <property type="term" value="P:DNA replication"/>
    <property type="evidence" value="ECO:0007669"/>
    <property type="project" value="UniProtKB-KW"/>
</dbReference>
<dbReference type="InterPro" id="IPR000605">
    <property type="entry name" value="Helicase_SF3_ssDNA/RNA_vir"/>
</dbReference>
<evidence type="ECO:0000256" key="1">
    <source>
        <dbReference type="ARBA" id="ARBA00001936"/>
    </source>
</evidence>
<feature type="domain" description="CRESS-DNA virus Rep endonuclease" evidence="21">
    <location>
        <begin position="1"/>
        <end position="97"/>
    </location>
</feature>
<evidence type="ECO:0000259" key="21">
    <source>
        <dbReference type="PROSITE" id="PS52020"/>
    </source>
</evidence>
<dbReference type="InterPro" id="IPR027417">
    <property type="entry name" value="P-loop_NTPase"/>
</dbReference>
<sequence>MSRLNWCFTLNNYTEDEFQRILQIVRRDARYFCIGRERGSQGTSHLQGYISFRKRINFNAVRDLICPRAHFEVAKGNARKNREYCSKDGDFEEGGESPPTGPRPDRNELARRFREAIYGGLRGVADFAEHEPGTWYFSGHNLLRNAITLMVPVERPAIKVEWLWGPPGVGKSRRAHEELADAYIKEPKTKWWNGYLGEKTVIIDDYGPQCIDINHLLRWFDRYKCLVENKGGMVPLFADRFIVTSNFHPSMIFKFGEETHPQLPALERRMTIVEMA</sequence>
<accession>A0A345MSF4</accession>